<evidence type="ECO:0000256" key="3">
    <source>
        <dbReference type="ARBA" id="ARBA00022679"/>
    </source>
</evidence>
<keyword evidence="4" id="KW-0548">Nucleotidyltransferase</keyword>
<dbReference type="GO" id="GO:0035613">
    <property type="term" value="F:RNA stem-loop binding"/>
    <property type="evidence" value="ECO:0007669"/>
    <property type="project" value="TreeGrafter"/>
</dbReference>
<dbReference type="InterPro" id="IPR043502">
    <property type="entry name" value="DNA/RNA_pol_sf"/>
</dbReference>
<keyword evidence="5" id="KW-0540">Nuclease</keyword>
<dbReference type="Pfam" id="PF00078">
    <property type="entry name" value="RVT_1"/>
    <property type="match status" value="1"/>
</dbReference>
<evidence type="ECO:0000256" key="6">
    <source>
        <dbReference type="ARBA" id="ARBA00022759"/>
    </source>
</evidence>
<evidence type="ECO:0000256" key="8">
    <source>
        <dbReference type="ARBA" id="ARBA00022918"/>
    </source>
</evidence>
<evidence type="ECO:0000256" key="1">
    <source>
        <dbReference type="ARBA" id="ARBA00010879"/>
    </source>
</evidence>
<protein>
    <recommendedName>
        <fullName evidence="2">ribonuclease H</fullName>
        <ecNumber evidence="2">3.1.26.4</ecNumber>
    </recommendedName>
</protein>
<feature type="non-terminal residue" evidence="10">
    <location>
        <position position="1"/>
    </location>
</feature>
<dbReference type="PROSITE" id="PS50878">
    <property type="entry name" value="RT_POL"/>
    <property type="match status" value="1"/>
</dbReference>
<evidence type="ECO:0000259" key="9">
    <source>
        <dbReference type="PROSITE" id="PS50878"/>
    </source>
</evidence>
<dbReference type="Proteomes" id="UP000550059">
    <property type="component" value="Unassembled WGS sequence"/>
</dbReference>
<proteinExistence type="inferred from homology"/>
<feature type="non-terminal residue" evidence="10">
    <location>
        <position position="213"/>
    </location>
</feature>
<evidence type="ECO:0000256" key="4">
    <source>
        <dbReference type="ARBA" id="ARBA00022695"/>
    </source>
</evidence>
<dbReference type="Gene3D" id="3.10.10.10">
    <property type="entry name" value="HIV Type 1 Reverse Transcriptase, subunit A, domain 1"/>
    <property type="match status" value="1"/>
</dbReference>
<comment type="caution">
    <text evidence="10">The sequence shown here is derived from an EMBL/GenBank/DDBJ whole genome shotgun (WGS) entry which is preliminary data.</text>
</comment>
<evidence type="ECO:0000256" key="5">
    <source>
        <dbReference type="ARBA" id="ARBA00022722"/>
    </source>
</evidence>
<dbReference type="PANTHER" id="PTHR41694:SF3">
    <property type="entry name" value="RNA-DIRECTED DNA POLYMERASE-RELATED"/>
    <property type="match status" value="1"/>
</dbReference>
<keyword evidence="7" id="KW-0378">Hydrolase</keyword>
<evidence type="ECO:0000256" key="7">
    <source>
        <dbReference type="ARBA" id="ARBA00022801"/>
    </source>
</evidence>
<dbReference type="GO" id="GO:0003964">
    <property type="term" value="F:RNA-directed DNA polymerase activity"/>
    <property type="evidence" value="ECO:0007669"/>
    <property type="project" value="UniProtKB-KW"/>
</dbReference>
<name>A0A7L0QPI9_SETKR</name>
<sequence>WPLNKQKLKALAELVEEQVQKGNLVESMSEWNSPVFVIRKSSGKWRLLTDLRKINEIIQDMGTLQPGMPSPAMLPQNWNLVVIDIKDCFFQIPLHPDDAPRFAFTVPTLNREAPGKRYHWRNREAPGKRYHWRVLLQGMKCSPVICQWYVASLLDPIRKECSDVIIYHYMDDVLVCTPGDDLLVHALSRVMDCLIAAGFELQSEKIQRMLPWK</sequence>
<keyword evidence="6" id="KW-0255">Endonuclease</keyword>
<gene>
    <name evidence="10" type="primary">Ervk8_1</name>
    <name evidence="10" type="ORF">SETKIR_R04292</name>
</gene>
<dbReference type="InterPro" id="IPR043128">
    <property type="entry name" value="Rev_trsase/Diguanyl_cyclase"/>
</dbReference>
<evidence type="ECO:0000256" key="2">
    <source>
        <dbReference type="ARBA" id="ARBA00012180"/>
    </source>
</evidence>
<evidence type="ECO:0000313" key="11">
    <source>
        <dbReference type="Proteomes" id="UP000550059"/>
    </source>
</evidence>
<dbReference type="EC" id="3.1.26.4" evidence="2"/>
<dbReference type="GO" id="GO:0004523">
    <property type="term" value="F:RNA-DNA hybrid ribonuclease activity"/>
    <property type="evidence" value="ECO:0007669"/>
    <property type="project" value="UniProtKB-EC"/>
</dbReference>
<reference evidence="10 11" key="1">
    <citation type="submission" date="2019-09" db="EMBL/GenBank/DDBJ databases">
        <title>Bird 10,000 Genomes (B10K) Project - Family phase.</title>
        <authorList>
            <person name="Zhang G."/>
        </authorList>
    </citation>
    <scope>NUCLEOTIDE SEQUENCE [LARGE SCALE GENOMIC DNA]</scope>
    <source>
        <strain evidence="10">B10K-DU-001-45</strain>
        <tissue evidence="10">Muscle</tissue>
    </source>
</reference>
<evidence type="ECO:0000313" key="10">
    <source>
        <dbReference type="EMBL" id="NXL19336.1"/>
    </source>
</evidence>
<comment type="similarity">
    <text evidence="1">Belongs to the beta type-B retroviral polymerase family. HERV class-II K(HML-2) pol subfamily.</text>
</comment>
<dbReference type="EMBL" id="VXAS01011426">
    <property type="protein sequence ID" value="NXL19336.1"/>
    <property type="molecule type" value="Genomic_DNA"/>
</dbReference>
<accession>A0A7L0QPI9</accession>
<keyword evidence="11" id="KW-1185">Reference proteome</keyword>
<dbReference type="SUPFAM" id="SSF56672">
    <property type="entry name" value="DNA/RNA polymerases"/>
    <property type="match status" value="1"/>
</dbReference>
<dbReference type="Gene3D" id="3.30.70.270">
    <property type="match status" value="2"/>
</dbReference>
<dbReference type="PANTHER" id="PTHR41694">
    <property type="entry name" value="ENDOGENOUS RETROVIRUS GROUP K MEMBER POL PROTEIN"/>
    <property type="match status" value="1"/>
</dbReference>
<keyword evidence="3" id="KW-0808">Transferase</keyword>
<dbReference type="AlphaFoldDB" id="A0A7L0QPI9"/>
<keyword evidence="8" id="KW-0695">RNA-directed DNA polymerase</keyword>
<feature type="domain" description="Reverse transcriptase" evidence="9">
    <location>
        <begin position="19"/>
        <end position="213"/>
    </location>
</feature>
<organism evidence="10 11">
    <name type="scientific">Setophaga kirtlandii</name>
    <name type="common">Kirtland's warbler</name>
    <name type="synonym">Dendroica kirtlandii</name>
    <dbReference type="NCBI Taxonomy" id="298831"/>
    <lineage>
        <taxon>Eukaryota</taxon>
        <taxon>Metazoa</taxon>
        <taxon>Chordata</taxon>
        <taxon>Craniata</taxon>
        <taxon>Vertebrata</taxon>
        <taxon>Euteleostomi</taxon>
        <taxon>Archelosauria</taxon>
        <taxon>Archosauria</taxon>
        <taxon>Dinosauria</taxon>
        <taxon>Saurischia</taxon>
        <taxon>Theropoda</taxon>
        <taxon>Coelurosauria</taxon>
        <taxon>Aves</taxon>
        <taxon>Neognathae</taxon>
        <taxon>Neoaves</taxon>
        <taxon>Telluraves</taxon>
        <taxon>Australaves</taxon>
        <taxon>Passeriformes</taxon>
        <taxon>Passeroidea</taxon>
        <taxon>Parulidae</taxon>
        <taxon>Setophaga</taxon>
    </lineage>
</organism>
<dbReference type="InterPro" id="IPR000477">
    <property type="entry name" value="RT_dom"/>
</dbReference>